<dbReference type="SUPFAM" id="SSF51430">
    <property type="entry name" value="NAD(P)-linked oxidoreductase"/>
    <property type="match status" value="1"/>
</dbReference>
<comment type="similarity">
    <text evidence="1">Belongs to the aldo/keto reductase family.</text>
</comment>
<reference evidence="6" key="1">
    <citation type="journal article" date="2013" name="Nat. Biotechnol.">
        <title>Chinese hamster genome sequenced from sorted chromosomes.</title>
        <authorList>
            <person name="Brinkrolf K."/>
            <person name="Rupp O."/>
            <person name="Laux H."/>
            <person name="Kollin F."/>
            <person name="Ernst W."/>
            <person name="Linke B."/>
            <person name="Kofler R."/>
            <person name="Romand S."/>
            <person name="Hesse F."/>
            <person name="Budach W.E."/>
            <person name="Galosy S."/>
            <person name="Muller D."/>
            <person name="Noll T."/>
            <person name="Wienberg J."/>
            <person name="Jostock T."/>
            <person name="Leonard M."/>
            <person name="Grillari J."/>
            <person name="Tauch A."/>
            <person name="Goesmann A."/>
            <person name="Helk B."/>
            <person name="Mott J.E."/>
            <person name="Puhler A."/>
            <person name="Borth N."/>
        </authorList>
    </citation>
    <scope>NUCLEOTIDE SEQUENCE [LARGE SCALE GENOMIC DNA]</scope>
    <source>
        <strain evidence="6">17A/GY</strain>
    </source>
</reference>
<organism evidence="5 6">
    <name type="scientific">Cricetulus griseus</name>
    <name type="common">Chinese hamster</name>
    <name type="synonym">Cricetulus barabensis griseus</name>
    <dbReference type="NCBI Taxonomy" id="10029"/>
    <lineage>
        <taxon>Eukaryota</taxon>
        <taxon>Metazoa</taxon>
        <taxon>Chordata</taxon>
        <taxon>Craniata</taxon>
        <taxon>Vertebrata</taxon>
        <taxon>Euteleostomi</taxon>
        <taxon>Mammalia</taxon>
        <taxon>Eutheria</taxon>
        <taxon>Euarchontoglires</taxon>
        <taxon>Glires</taxon>
        <taxon>Rodentia</taxon>
        <taxon>Myomorpha</taxon>
        <taxon>Muroidea</taxon>
        <taxon>Cricetidae</taxon>
        <taxon>Cricetinae</taxon>
        <taxon>Cricetulus</taxon>
    </lineage>
</organism>
<evidence type="ECO:0000256" key="3">
    <source>
        <dbReference type="ARBA" id="ARBA00023002"/>
    </source>
</evidence>
<accession>A0A061IB13</accession>
<dbReference type="Pfam" id="PF00248">
    <property type="entry name" value="Aldo_ket_red"/>
    <property type="match status" value="2"/>
</dbReference>
<dbReference type="AlphaFoldDB" id="A0A061IB13"/>
<dbReference type="PROSITE" id="PS00798">
    <property type="entry name" value="ALDOKETO_REDUCTASE_1"/>
    <property type="match status" value="1"/>
</dbReference>
<dbReference type="Gene3D" id="3.20.20.100">
    <property type="entry name" value="NADP-dependent oxidoreductase domain"/>
    <property type="match status" value="2"/>
</dbReference>
<sequence length="286" mass="31872">MSSKQQLVRLNDGHYIPALGFGTYKPNEVPRCKSVEAAKLAIGVGYRHIDTAYVYQIEEEIGQAIQSNIKAGDVKREDLFITTKSGDNDFPVDEQGKLLFDTVDFCATWEALEKCKDAGLVKSIGVSNFNHRQLERILNKPGLKYKPVCNQGFSHVLFEILYHFSEDAFKDFLAFLMGMGLRFSSGRCKQIQYSDVGPLLVDGGVTVTWTSAVFGHAGRLCQMTLSSDERELETGRQMEAGLPLVVWCSDPAAEFSPASRSLVSDDSEFQNESKMKLCGTFSFLKF</sequence>
<dbReference type="PANTHER" id="PTHR11732">
    <property type="entry name" value="ALDO/KETO REDUCTASE"/>
    <property type="match status" value="1"/>
</dbReference>
<evidence type="ECO:0000256" key="2">
    <source>
        <dbReference type="ARBA" id="ARBA00022857"/>
    </source>
</evidence>
<dbReference type="GO" id="GO:0016491">
    <property type="term" value="F:oxidoreductase activity"/>
    <property type="evidence" value="ECO:0007669"/>
    <property type="project" value="UniProtKB-KW"/>
</dbReference>
<evidence type="ECO:0000256" key="1">
    <source>
        <dbReference type="ARBA" id="ARBA00007905"/>
    </source>
</evidence>
<gene>
    <name evidence="5" type="ORF">H671_3g10708</name>
</gene>
<evidence type="ECO:0000313" key="5">
    <source>
        <dbReference type="EMBL" id="ERE77952.1"/>
    </source>
</evidence>
<dbReference type="InterPro" id="IPR020471">
    <property type="entry name" value="AKR"/>
</dbReference>
<evidence type="ECO:0000313" key="6">
    <source>
        <dbReference type="Proteomes" id="UP000030759"/>
    </source>
</evidence>
<dbReference type="InterPro" id="IPR018170">
    <property type="entry name" value="Aldo/ket_reductase_CS"/>
</dbReference>
<dbReference type="EC" id="1.1.1.-" evidence="5"/>
<name>A0A061IB13_CRIGR</name>
<dbReference type="InterPro" id="IPR023210">
    <property type="entry name" value="NADP_OxRdtase_dom"/>
</dbReference>
<protein>
    <submittedName>
        <fullName evidence="5">Aldo-keto reductase family 1 member C13-like protein</fullName>
        <ecNumber evidence="5">1.1.1.-</ecNumber>
    </submittedName>
</protein>
<proteinExistence type="inferred from homology"/>
<dbReference type="EMBL" id="KE673236">
    <property type="protein sequence ID" value="ERE77952.1"/>
    <property type="molecule type" value="Genomic_DNA"/>
</dbReference>
<feature type="domain" description="NADP-dependent oxidoreductase" evidence="4">
    <location>
        <begin position="102"/>
        <end position="157"/>
    </location>
</feature>
<feature type="domain" description="NADP-dependent oxidoreductase" evidence="4">
    <location>
        <begin position="19"/>
        <end position="87"/>
    </location>
</feature>
<keyword evidence="2" id="KW-0521">NADP</keyword>
<dbReference type="PROSITE" id="PS00062">
    <property type="entry name" value="ALDOKETO_REDUCTASE_2"/>
    <property type="match status" value="1"/>
</dbReference>
<keyword evidence="3 5" id="KW-0560">Oxidoreductase</keyword>
<dbReference type="Proteomes" id="UP000030759">
    <property type="component" value="Unassembled WGS sequence"/>
</dbReference>
<dbReference type="InterPro" id="IPR036812">
    <property type="entry name" value="NAD(P)_OxRdtase_dom_sf"/>
</dbReference>
<evidence type="ECO:0000259" key="4">
    <source>
        <dbReference type="Pfam" id="PF00248"/>
    </source>
</evidence>